<dbReference type="NCBIfam" id="NF003784">
    <property type="entry name" value="PRK05377.1"/>
    <property type="match status" value="1"/>
</dbReference>
<evidence type="ECO:0000256" key="5">
    <source>
        <dbReference type="ARBA" id="ARBA00023239"/>
    </source>
</evidence>
<gene>
    <name evidence="7" type="ORF">BES08_02670</name>
</gene>
<dbReference type="EMBL" id="CP017075">
    <property type="protein sequence ID" value="AOR75770.1"/>
    <property type="molecule type" value="Genomic_DNA"/>
</dbReference>
<dbReference type="Gene3D" id="3.20.20.70">
    <property type="entry name" value="Aldolase class I"/>
    <property type="match status" value="1"/>
</dbReference>
<dbReference type="GO" id="GO:0006096">
    <property type="term" value="P:glycolytic process"/>
    <property type="evidence" value="ECO:0007669"/>
    <property type="project" value="UniProtKB-UniPathway"/>
</dbReference>
<protein>
    <recommendedName>
        <fullName evidence="3">fructose-bisphosphate aldolase</fullName>
        <ecNumber evidence="3">4.1.2.13</ecNumber>
    </recommendedName>
    <alternativeName>
        <fullName evidence="6">Fructose-bisphosphate aldolase class I</fullName>
    </alternativeName>
</protein>
<dbReference type="EC" id="4.1.2.13" evidence="3"/>
<dbReference type="GO" id="GO:0004332">
    <property type="term" value="F:fructose-bisphosphate aldolase activity"/>
    <property type="evidence" value="ECO:0007669"/>
    <property type="project" value="UniProtKB-EC"/>
</dbReference>
<evidence type="ECO:0000256" key="6">
    <source>
        <dbReference type="ARBA" id="ARBA00029799"/>
    </source>
</evidence>
<evidence type="ECO:0000256" key="2">
    <source>
        <dbReference type="ARBA" id="ARBA00010387"/>
    </source>
</evidence>
<comment type="pathway">
    <text evidence="1">Carbohydrate degradation; glycolysis; D-glyceraldehyde 3-phosphate and glycerone phosphate from D-glucose: step 4/4.</text>
</comment>
<dbReference type="InterPro" id="IPR013785">
    <property type="entry name" value="Aldolase_TIM"/>
</dbReference>
<dbReference type="Pfam" id="PF00274">
    <property type="entry name" value="Glycolytic"/>
    <property type="match status" value="1"/>
</dbReference>
<dbReference type="SUPFAM" id="SSF51569">
    <property type="entry name" value="Aldolase"/>
    <property type="match status" value="1"/>
</dbReference>
<sequence length="303" mass="32200">MQYSEMTAKMADGDGFIAALDQSGGSTPKALKGYGIEEDAWSTEEEMFGLIHEMRARIISSSVFSGEKVIGAILFERTMDGTVDGVPTAQALIAKGVVPFIKIDKGLEDEANGVQLMKPMPTLDELLARSKALGVYGTKERSVINSANAEGIAAVVKQQFEIGAQVLSHGMMPIIEPEVNIKSETRAECDAILLAEILKNLDALPEGQQVMLKLSLPIVPGTFDPLIDHPKVLRVVALSGGYSRADACVELAKNKGIIASFSRALLSDLRSQMSDAEFDAALGEAIDAIYLGSTQKAEAAAAA</sequence>
<evidence type="ECO:0000313" key="8">
    <source>
        <dbReference type="Proteomes" id="UP000094626"/>
    </source>
</evidence>
<evidence type="ECO:0000256" key="4">
    <source>
        <dbReference type="ARBA" id="ARBA00023152"/>
    </source>
</evidence>
<dbReference type="OrthoDB" id="9813469at2"/>
<keyword evidence="5" id="KW-0456">Lyase</keyword>
<dbReference type="KEGG" id="nre:BES08_02670"/>
<evidence type="ECO:0000313" key="7">
    <source>
        <dbReference type="EMBL" id="AOR75770.1"/>
    </source>
</evidence>
<accession>A0A1D8A141</accession>
<organism evidence="7 8">
    <name type="scientific">Novosphingobium resinovorum</name>
    <dbReference type="NCBI Taxonomy" id="158500"/>
    <lineage>
        <taxon>Bacteria</taxon>
        <taxon>Pseudomonadati</taxon>
        <taxon>Pseudomonadota</taxon>
        <taxon>Alphaproteobacteria</taxon>
        <taxon>Sphingomonadales</taxon>
        <taxon>Sphingomonadaceae</taxon>
        <taxon>Novosphingobium</taxon>
    </lineage>
</organism>
<name>A0A1D8A141_9SPHN</name>
<comment type="similarity">
    <text evidence="2">Belongs to the class I fructose-bisphosphate aldolase family.</text>
</comment>
<dbReference type="PANTHER" id="PTHR11627">
    <property type="entry name" value="FRUCTOSE-BISPHOSPHATE ALDOLASE"/>
    <property type="match status" value="1"/>
</dbReference>
<evidence type="ECO:0000256" key="3">
    <source>
        <dbReference type="ARBA" id="ARBA00013068"/>
    </source>
</evidence>
<dbReference type="RefSeq" id="WP_069707645.1">
    <property type="nucleotide sequence ID" value="NZ_CP017075.1"/>
</dbReference>
<dbReference type="AlphaFoldDB" id="A0A1D8A141"/>
<dbReference type="UniPathway" id="UPA00109">
    <property type="reaction ID" value="UER00183"/>
</dbReference>
<dbReference type="InterPro" id="IPR000741">
    <property type="entry name" value="FBA_I"/>
</dbReference>
<reference evidence="8" key="1">
    <citation type="journal article" date="2017" name="J. Biotechnol.">
        <title>Complete genome sequence of Novosphingobium resinovorum SA1, a versatile xenobiotic-degrading bacterium capable of utilizing sulfanilic acid.</title>
        <authorList>
            <person name="Hegedus B."/>
            <person name="Kos P.B."/>
            <person name="Balint B."/>
            <person name="Maroti G."/>
            <person name="Gan H.M."/>
            <person name="Perei K."/>
            <person name="Rakhely G."/>
        </authorList>
    </citation>
    <scope>NUCLEOTIDE SEQUENCE [LARGE SCALE GENOMIC DNA]</scope>
    <source>
        <strain evidence="8">SA1</strain>
    </source>
</reference>
<evidence type="ECO:0000256" key="1">
    <source>
        <dbReference type="ARBA" id="ARBA00004714"/>
    </source>
</evidence>
<dbReference type="Proteomes" id="UP000094626">
    <property type="component" value="Chromosome"/>
</dbReference>
<keyword evidence="8" id="KW-1185">Reference proteome</keyword>
<proteinExistence type="inferred from homology"/>
<keyword evidence="4" id="KW-0324">Glycolysis</keyword>